<gene>
    <name evidence="2" type="ORF">NCTC13071_00414</name>
</gene>
<evidence type="ECO:0008006" key="4">
    <source>
        <dbReference type="Google" id="ProtNLM"/>
    </source>
</evidence>
<organism evidence="2 3">
    <name type="scientific">Segatella oris</name>
    <dbReference type="NCBI Taxonomy" id="28135"/>
    <lineage>
        <taxon>Bacteria</taxon>
        <taxon>Pseudomonadati</taxon>
        <taxon>Bacteroidota</taxon>
        <taxon>Bacteroidia</taxon>
        <taxon>Bacteroidales</taxon>
        <taxon>Prevotellaceae</taxon>
        <taxon>Segatella</taxon>
    </lineage>
</organism>
<reference evidence="2 3" key="1">
    <citation type="submission" date="2018-12" db="EMBL/GenBank/DDBJ databases">
        <authorList>
            <consortium name="Pathogen Informatics"/>
        </authorList>
    </citation>
    <scope>NUCLEOTIDE SEQUENCE [LARGE SCALE GENOMIC DNA]</scope>
    <source>
        <strain evidence="2 3">NCTC13071</strain>
    </source>
</reference>
<sequence length="270" mass="29622">MNPIKAFLCVVCCLSASNGMASGNPNGAPKHWALQASFGGTTLADDTSDGQDFYIGDEEGNYFALSADYYLNPHLVLTGNLYYEQDGIATQYAAGIGLKKVNMLGLEGGIKWYFCPQKWVVQPHIGGLIQTNFLNLKRMQGSETHVLQQAYPGSHVQMNYDVQCPAIALKPKIGVDIRIISSVSLCFAYDIGFGLGGHHRADMRFLDLPFTGQTCQYQADNIRTTVSLGLKIDFPTRPVSGKTVNNLFMILSAWLESKSQNRSTFSHGSF</sequence>
<evidence type="ECO:0000313" key="2">
    <source>
        <dbReference type="EMBL" id="VEH14438.1"/>
    </source>
</evidence>
<dbReference type="AlphaFoldDB" id="A0A448L3B0"/>
<protein>
    <recommendedName>
        <fullName evidence="4">Outer membrane protein beta-barrel domain-containing protein</fullName>
    </recommendedName>
</protein>
<dbReference type="Proteomes" id="UP000274578">
    <property type="component" value="Chromosome 1"/>
</dbReference>
<feature type="signal peptide" evidence="1">
    <location>
        <begin position="1"/>
        <end position="21"/>
    </location>
</feature>
<evidence type="ECO:0000313" key="3">
    <source>
        <dbReference type="Proteomes" id="UP000274578"/>
    </source>
</evidence>
<proteinExistence type="predicted"/>
<accession>A0A448L3B0</accession>
<evidence type="ECO:0000256" key="1">
    <source>
        <dbReference type="SAM" id="SignalP"/>
    </source>
</evidence>
<name>A0A448L3B0_9BACT</name>
<feature type="chain" id="PRO_5019318540" description="Outer membrane protein beta-barrel domain-containing protein" evidence="1">
    <location>
        <begin position="22"/>
        <end position="270"/>
    </location>
</feature>
<dbReference type="KEGG" id="poc:NCTC13071_00414"/>
<keyword evidence="1" id="KW-0732">Signal</keyword>
<dbReference type="EMBL" id="LR134384">
    <property type="protein sequence ID" value="VEH14438.1"/>
    <property type="molecule type" value="Genomic_DNA"/>
</dbReference>